<reference evidence="3 4" key="1">
    <citation type="journal article" date="2024" name="BMC Genomics">
        <title>De novo assembly and annotation of Popillia japonica's genome with initial clues to its potential as an invasive pest.</title>
        <authorList>
            <person name="Cucini C."/>
            <person name="Boschi S."/>
            <person name="Funari R."/>
            <person name="Cardaioli E."/>
            <person name="Iannotti N."/>
            <person name="Marturano G."/>
            <person name="Paoli F."/>
            <person name="Bruttini M."/>
            <person name="Carapelli A."/>
            <person name="Frati F."/>
            <person name="Nardi F."/>
        </authorList>
    </citation>
    <scope>NUCLEOTIDE SEQUENCE [LARGE SCALE GENOMIC DNA]</scope>
    <source>
        <strain evidence="3">DMR45628</strain>
    </source>
</reference>
<dbReference type="InterPro" id="IPR018289">
    <property type="entry name" value="MULE_transposase_dom"/>
</dbReference>
<dbReference type="Proteomes" id="UP001458880">
    <property type="component" value="Unassembled WGS sequence"/>
</dbReference>
<organism evidence="3 4">
    <name type="scientific">Popillia japonica</name>
    <name type="common">Japanese beetle</name>
    <dbReference type="NCBI Taxonomy" id="7064"/>
    <lineage>
        <taxon>Eukaryota</taxon>
        <taxon>Metazoa</taxon>
        <taxon>Ecdysozoa</taxon>
        <taxon>Arthropoda</taxon>
        <taxon>Hexapoda</taxon>
        <taxon>Insecta</taxon>
        <taxon>Pterygota</taxon>
        <taxon>Neoptera</taxon>
        <taxon>Endopterygota</taxon>
        <taxon>Coleoptera</taxon>
        <taxon>Polyphaga</taxon>
        <taxon>Scarabaeiformia</taxon>
        <taxon>Scarabaeidae</taxon>
        <taxon>Rutelinae</taxon>
        <taxon>Popillia</taxon>
    </lineage>
</organism>
<feature type="compositionally biased region" description="Basic and acidic residues" evidence="1">
    <location>
        <begin position="9"/>
        <end position="20"/>
    </location>
</feature>
<dbReference type="PANTHER" id="PTHR47160">
    <property type="entry name" value="PUTATIVE-RELATED"/>
    <property type="match status" value="1"/>
</dbReference>
<comment type="caution">
    <text evidence="3">The sequence shown here is derived from an EMBL/GenBank/DDBJ whole genome shotgun (WGS) entry which is preliminary data.</text>
</comment>
<feature type="domain" description="MULE transposase" evidence="2">
    <location>
        <begin position="126"/>
        <end position="218"/>
    </location>
</feature>
<accession>A0AAW1KRG8</accession>
<feature type="region of interest" description="Disordered" evidence="1">
    <location>
        <begin position="1"/>
        <end position="23"/>
    </location>
</feature>
<evidence type="ECO:0000259" key="2">
    <source>
        <dbReference type="Pfam" id="PF10551"/>
    </source>
</evidence>
<dbReference type="AlphaFoldDB" id="A0AAW1KRG8"/>
<dbReference type="Pfam" id="PF10551">
    <property type="entry name" value="MULE"/>
    <property type="match status" value="1"/>
</dbReference>
<evidence type="ECO:0000256" key="1">
    <source>
        <dbReference type="SAM" id="MobiDB-lite"/>
    </source>
</evidence>
<protein>
    <submittedName>
        <fullName evidence="3">MULE transposase domain</fullName>
    </submittedName>
</protein>
<gene>
    <name evidence="3" type="ORF">QE152_g19760</name>
</gene>
<name>A0AAW1KRG8_POPJA</name>
<dbReference type="PANTHER" id="PTHR47160:SF10">
    <property type="entry name" value="MULE TRANSPOSASE DOMAIN-CONTAINING PROTEIN"/>
    <property type="match status" value="1"/>
</dbReference>
<dbReference type="EMBL" id="JASPKY010000190">
    <property type="protein sequence ID" value="KAK9722228.1"/>
    <property type="molecule type" value="Genomic_DNA"/>
</dbReference>
<evidence type="ECO:0000313" key="4">
    <source>
        <dbReference type="Proteomes" id="UP001458880"/>
    </source>
</evidence>
<sequence>MPVTSQGDELQKEPGDHNHGGDAANLEIAKFMDRLRDSSRTTQDTPQYLVSSLSSSISNGSVGRLPQLSSIKRTIRNDLVIPEVYKQTLSGENFLQFDSGHLEWESRMLIFATQRSRNALERSERWYMDGTFKTVPQIFAQLYTIHGLKDNLSIPLVYVLLPDKTEGSYSRMLQKIKDLCPTATPSTIMIDFERATANAVSTTFPEATIRGCFFHFCQAVYRRVQVSGLTKRYDTDVDFALKIRFLNALVFIPPERVVEAFEELCDNDVFPHEAQNVVDYFEDTWIGRPERRARRRRAPIFNHSMWNYFQSAAAGMPKTNNSVEGWHRSFESQISATHPSIWKFLEGIRREHNLNELRIQQYRQVRHQSSPKKNIRTPQKECKGLSEILTQIIF</sequence>
<evidence type="ECO:0000313" key="3">
    <source>
        <dbReference type="EMBL" id="KAK9722228.1"/>
    </source>
</evidence>
<proteinExistence type="predicted"/>
<keyword evidence="4" id="KW-1185">Reference proteome</keyword>